<dbReference type="PRINTS" id="PR00412">
    <property type="entry name" value="EPOXHYDRLASE"/>
</dbReference>
<dbReference type="SUPFAM" id="SSF53474">
    <property type="entry name" value="alpha/beta-Hydrolases"/>
    <property type="match status" value="1"/>
</dbReference>
<dbReference type="PANTHER" id="PTHR43798:SF33">
    <property type="entry name" value="HYDROLASE, PUTATIVE (AFU_ORTHOLOGUE AFUA_2G14860)-RELATED"/>
    <property type="match status" value="1"/>
</dbReference>
<dbReference type="GO" id="GO:0016787">
    <property type="term" value="F:hydrolase activity"/>
    <property type="evidence" value="ECO:0007669"/>
    <property type="project" value="UniProtKB-KW"/>
</dbReference>
<sequence length="293" mass="32096">MLKQIEAGVLDVAYEENGAADGKPVLLLHGFPYDIHAYDGLTPLLVAAGCRVIAPYLRGFGPTRFLSTVTPRSGQQAVLAHDLLALMDALAIPSAVLAGYDWGGRAACIVAALWPGRARGLVSVGGYNIQDIAAASKPQSPENELRYWYQYYFHSERGRAGLTQNRRDFCKLLWKLWSPNWHFDQATYERTAPSFDNPDFVEVVIHSYRHRYGLVPGDPAVADSELLLAAQPVISVPTIALDGAGDGVSLIGGSEQHQRFFSGPYQRRVIPISGHNLPQESPQEFADAIRALL</sequence>
<protein>
    <submittedName>
        <fullName evidence="2">Alpha/beta hydrolase fold family protein</fullName>
    </submittedName>
</protein>
<dbReference type="PATRIC" id="fig|279058.17.peg.1325"/>
<dbReference type="InterPro" id="IPR050266">
    <property type="entry name" value="AB_hydrolase_sf"/>
</dbReference>
<feature type="domain" description="AB hydrolase-1" evidence="1">
    <location>
        <begin position="23"/>
        <end position="277"/>
    </location>
</feature>
<dbReference type="InterPro" id="IPR000639">
    <property type="entry name" value="Epox_hydrolase-like"/>
</dbReference>
<proteinExistence type="predicted"/>
<dbReference type="Proteomes" id="UP000071778">
    <property type="component" value="Chromosome"/>
</dbReference>
<dbReference type="RefSeq" id="WP_061532671.1">
    <property type="nucleotide sequence ID" value="NZ_CP013233.1"/>
</dbReference>
<keyword evidence="2" id="KW-0378">Hydrolase</keyword>
<gene>
    <name evidence="2" type="ORF">CAter282_1238</name>
</gene>
<dbReference type="PANTHER" id="PTHR43798">
    <property type="entry name" value="MONOACYLGLYCEROL LIPASE"/>
    <property type="match status" value="1"/>
</dbReference>
<dbReference type="Gene3D" id="3.40.50.1820">
    <property type="entry name" value="alpha/beta hydrolase"/>
    <property type="match status" value="1"/>
</dbReference>
<dbReference type="OrthoDB" id="9780765at2"/>
<evidence type="ECO:0000313" key="3">
    <source>
        <dbReference type="Proteomes" id="UP000071778"/>
    </source>
</evidence>
<dbReference type="EMBL" id="CP013235">
    <property type="protein sequence ID" value="AMP09030.1"/>
    <property type="molecule type" value="Genomic_DNA"/>
</dbReference>
<organism evidence="2 3">
    <name type="scientific">Collimonas arenae</name>
    <dbReference type="NCBI Taxonomy" id="279058"/>
    <lineage>
        <taxon>Bacteria</taxon>
        <taxon>Pseudomonadati</taxon>
        <taxon>Pseudomonadota</taxon>
        <taxon>Betaproteobacteria</taxon>
        <taxon>Burkholderiales</taxon>
        <taxon>Oxalobacteraceae</taxon>
        <taxon>Collimonas</taxon>
    </lineage>
</organism>
<dbReference type="GO" id="GO:0016020">
    <property type="term" value="C:membrane"/>
    <property type="evidence" value="ECO:0007669"/>
    <property type="project" value="TreeGrafter"/>
</dbReference>
<name>A0A127PMW3_9BURK</name>
<evidence type="ECO:0000313" key="2">
    <source>
        <dbReference type="EMBL" id="AMP09030.1"/>
    </source>
</evidence>
<evidence type="ECO:0000259" key="1">
    <source>
        <dbReference type="Pfam" id="PF00561"/>
    </source>
</evidence>
<dbReference type="InterPro" id="IPR000073">
    <property type="entry name" value="AB_hydrolase_1"/>
</dbReference>
<dbReference type="Pfam" id="PF00561">
    <property type="entry name" value="Abhydrolase_1"/>
    <property type="match status" value="1"/>
</dbReference>
<accession>A0A127PMW3</accession>
<keyword evidence="3" id="KW-1185">Reference proteome</keyword>
<dbReference type="AlphaFoldDB" id="A0A127PMW3"/>
<reference evidence="2 3" key="1">
    <citation type="submission" date="2015-11" db="EMBL/GenBank/DDBJ databases">
        <title>Exploring the genomic traits of fungus-feeding bacterial genus Collimonas.</title>
        <authorList>
            <person name="Song C."/>
            <person name="Schmidt R."/>
            <person name="de Jager V."/>
            <person name="Krzyzanowska D."/>
            <person name="Jongedijk E."/>
            <person name="Cankar K."/>
            <person name="Beekwilder J."/>
            <person name="van Veen A."/>
            <person name="de Boer W."/>
            <person name="van Veen J.A."/>
            <person name="Garbeva P."/>
        </authorList>
    </citation>
    <scope>NUCLEOTIDE SEQUENCE [LARGE SCALE GENOMIC DNA]</scope>
    <source>
        <strain evidence="2 3">Ter282</strain>
    </source>
</reference>
<dbReference type="InterPro" id="IPR029058">
    <property type="entry name" value="AB_hydrolase_fold"/>
</dbReference>